<reference evidence="10" key="1">
    <citation type="submission" date="2025-08" db="UniProtKB">
        <authorList>
            <consortium name="Ensembl"/>
        </authorList>
    </citation>
    <scope>IDENTIFICATION</scope>
</reference>
<keyword evidence="8" id="KW-1133">Transmembrane helix</keyword>
<keyword evidence="3" id="KW-0479">Metal-binding</keyword>
<name>A0A8C4NIK8_EPTBU</name>
<evidence type="ECO:0000313" key="10">
    <source>
        <dbReference type="Ensembl" id="ENSEBUP00000006466.1"/>
    </source>
</evidence>
<evidence type="ECO:0000313" key="11">
    <source>
        <dbReference type="Proteomes" id="UP000694388"/>
    </source>
</evidence>
<evidence type="ECO:0000256" key="8">
    <source>
        <dbReference type="SAM" id="Phobius"/>
    </source>
</evidence>
<keyword evidence="8" id="KW-0812">Transmembrane</keyword>
<evidence type="ECO:0000259" key="9">
    <source>
        <dbReference type="Pfam" id="PF23406"/>
    </source>
</evidence>
<dbReference type="AlphaFoldDB" id="A0A8C4NIK8"/>
<keyword evidence="8" id="KW-0472">Membrane</keyword>
<evidence type="ECO:0000256" key="3">
    <source>
        <dbReference type="ARBA" id="ARBA00022723"/>
    </source>
</evidence>
<dbReference type="GO" id="GO:0005681">
    <property type="term" value="C:spliceosomal complex"/>
    <property type="evidence" value="ECO:0007669"/>
    <property type="project" value="InterPro"/>
</dbReference>
<accession>A0A8C4NIK8</accession>
<dbReference type="GO" id="GO:0033260">
    <property type="term" value="P:nuclear DNA replication"/>
    <property type="evidence" value="ECO:0007669"/>
    <property type="project" value="TreeGrafter"/>
</dbReference>
<dbReference type="GO" id="GO:0033314">
    <property type="term" value="P:mitotic DNA replication checkpoint signaling"/>
    <property type="evidence" value="ECO:0007669"/>
    <property type="project" value="TreeGrafter"/>
</dbReference>
<dbReference type="GO" id="GO:0003676">
    <property type="term" value="F:nucleic acid binding"/>
    <property type="evidence" value="ECO:0007669"/>
    <property type="project" value="InterPro"/>
</dbReference>
<protein>
    <submittedName>
        <fullName evidence="10">Zinc finger protein 830</fullName>
    </submittedName>
</protein>
<keyword evidence="5" id="KW-0862">Zinc</keyword>
<feature type="compositionally biased region" description="Acidic residues" evidence="7">
    <location>
        <begin position="292"/>
        <end position="302"/>
    </location>
</feature>
<dbReference type="GO" id="GO:0044773">
    <property type="term" value="P:mitotic DNA damage checkpoint signaling"/>
    <property type="evidence" value="ECO:0007669"/>
    <property type="project" value="TreeGrafter"/>
</dbReference>
<evidence type="ECO:0000256" key="2">
    <source>
        <dbReference type="ARBA" id="ARBA00022473"/>
    </source>
</evidence>
<feature type="domain" description="ZNF380 coiled-coil" evidence="9">
    <location>
        <begin position="210"/>
        <end position="276"/>
    </location>
</feature>
<evidence type="ECO:0000256" key="6">
    <source>
        <dbReference type="ARBA" id="ARBA00023242"/>
    </source>
</evidence>
<dbReference type="Ensembl" id="ENSEBUT00000006922.1">
    <property type="protein sequence ID" value="ENSEBUP00000006466.1"/>
    <property type="gene ID" value="ENSEBUG00000004271.1"/>
</dbReference>
<sequence length="318" mass="36527">MAAAGRAGKKVLKQDELRRLMREKQRQAAPSKRIEHPFAKYPYWSVVVVGQLLCTLCSAPIKNEALWQTHVLGRQHKEVSSWRDLFKHCRCLCLLFDFVLACSKVLCTHLGLGGPKNESHCMIKFLHIICLPTLLLIFHCGYLLAPKKFPKLPCFLLDFFDGGSVQTPPPVQHSGSVEKAADQDEKTIDRYDVLQNDLFIVLKSCWPFDVRKVDLPKDQMEKEWEEFQKEMWQQNTVSDAIVAVEDEEGRVERRIDEIDEQIQLYRRVESLRDRQDGLKDVPLEGSRTGATDNDDDDQDEAELQSFLSGDWRAKGALL</sequence>
<comment type="subcellular location">
    <subcellularLocation>
        <location evidence="1">Nucleus speckle</location>
    </subcellularLocation>
</comment>
<evidence type="ECO:0000256" key="5">
    <source>
        <dbReference type="ARBA" id="ARBA00022833"/>
    </source>
</evidence>
<dbReference type="PANTHER" id="PTHR13278:SF0">
    <property type="entry name" value="ZINC FINGER PROTEIN 830"/>
    <property type="match status" value="1"/>
</dbReference>
<proteinExistence type="predicted"/>
<dbReference type="InterPro" id="IPR059039">
    <property type="entry name" value="ZNF380_CC"/>
</dbReference>
<dbReference type="InterPro" id="IPR040050">
    <property type="entry name" value="ZNF830-like"/>
</dbReference>
<keyword evidence="2" id="KW-0217">Developmental protein</keyword>
<dbReference type="Proteomes" id="UP000694388">
    <property type="component" value="Unplaced"/>
</dbReference>
<feature type="transmembrane region" description="Helical" evidence="8">
    <location>
        <begin position="91"/>
        <end position="113"/>
    </location>
</feature>
<dbReference type="GeneTree" id="ENSGT00390000012151"/>
<evidence type="ECO:0000256" key="7">
    <source>
        <dbReference type="SAM" id="MobiDB-lite"/>
    </source>
</evidence>
<feature type="transmembrane region" description="Helical" evidence="8">
    <location>
        <begin position="125"/>
        <end position="145"/>
    </location>
</feature>
<evidence type="ECO:0000256" key="4">
    <source>
        <dbReference type="ARBA" id="ARBA00022771"/>
    </source>
</evidence>
<dbReference type="PANTHER" id="PTHR13278">
    <property type="entry name" value="ZINC FINGER PROTEIN 830"/>
    <property type="match status" value="1"/>
</dbReference>
<evidence type="ECO:0000256" key="1">
    <source>
        <dbReference type="ARBA" id="ARBA00004324"/>
    </source>
</evidence>
<keyword evidence="11" id="KW-1185">Reference proteome</keyword>
<organism evidence="10 11">
    <name type="scientific">Eptatretus burgeri</name>
    <name type="common">Inshore hagfish</name>
    <dbReference type="NCBI Taxonomy" id="7764"/>
    <lineage>
        <taxon>Eukaryota</taxon>
        <taxon>Metazoa</taxon>
        <taxon>Chordata</taxon>
        <taxon>Craniata</taxon>
        <taxon>Vertebrata</taxon>
        <taxon>Cyclostomata</taxon>
        <taxon>Myxini</taxon>
        <taxon>Myxiniformes</taxon>
        <taxon>Myxinidae</taxon>
        <taxon>Eptatretinae</taxon>
        <taxon>Eptatretus</taxon>
    </lineage>
</organism>
<feature type="region of interest" description="Disordered" evidence="7">
    <location>
        <begin position="276"/>
        <end position="305"/>
    </location>
</feature>
<dbReference type="Pfam" id="PF23406">
    <property type="entry name" value="ZNF380_CC"/>
    <property type="match status" value="1"/>
</dbReference>
<dbReference type="GO" id="GO:0008270">
    <property type="term" value="F:zinc ion binding"/>
    <property type="evidence" value="ECO:0007669"/>
    <property type="project" value="UniProtKB-KW"/>
</dbReference>
<keyword evidence="4" id="KW-0863">Zinc-finger</keyword>
<keyword evidence="6" id="KW-0539">Nucleus</keyword>
<reference evidence="10" key="2">
    <citation type="submission" date="2025-09" db="UniProtKB">
        <authorList>
            <consortium name="Ensembl"/>
        </authorList>
    </citation>
    <scope>IDENTIFICATION</scope>
</reference>